<feature type="domain" description="Solute-binding protein family 3/N-terminal" evidence="3">
    <location>
        <begin position="34"/>
        <end position="243"/>
    </location>
</feature>
<dbReference type="EMBL" id="UINC01038302">
    <property type="protein sequence ID" value="SVB35124.1"/>
    <property type="molecule type" value="Genomic_DNA"/>
</dbReference>
<dbReference type="PROSITE" id="PS01039">
    <property type="entry name" value="SBP_BACTERIAL_3"/>
    <property type="match status" value="1"/>
</dbReference>
<dbReference type="Pfam" id="PF00497">
    <property type="entry name" value="SBP_bac_3"/>
    <property type="match status" value="1"/>
</dbReference>
<dbReference type="SMART" id="SM00062">
    <property type="entry name" value="PBPb"/>
    <property type="match status" value="1"/>
</dbReference>
<proteinExistence type="predicted"/>
<dbReference type="PANTHER" id="PTHR35936:SF19">
    <property type="entry name" value="AMINO-ACID-BINDING PROTEIN YXEM-RELATED"/>
    <property type="match status" value="1"/>
</dbReference>
<protein>
    <recommendedName>
        <fullName evidence="3">Solute-binding protein family 3/N-terminal domain-containing protein</fullName>
    </recommendedName>
</protein>
<evidence type="ECO:0000313" key="4">
    <source>
        <dbReference type="EMBL" id="SVB35124.1"/>
    </source>
</evidence>
<gene>
    <name evidence="4" type="ORF">METZ01_LOCUS187978</name>
</gene>
<evidence type="ECO:0000259" key="3">
    <source>
        <dbReference type="SMART" id="SM00062"/>
    </source>
</evidence>
<dbReference type="InterPro" id="IPR018313">
    <property type="entry name" value="SBP_3_CS"/>
</dbReference>
<dbReference type="GO" id="GO:0030313">
    <property type="term" value="C:cell envelope"/>
    <property type="evidence" value="ECO:0007669"/>
    <property type="project" value="UniProtKB-SubCell"/>
</dbReference>
<feature type="non-terminal residue" evidence="4">
    <location>
        <position position="243"/>
    </location>
</feature>
<dbReference type="AlphaFoldDB" id="A0A382DAU0"/>
<feature type="non-terminal residue" evidence="4">
    <location>
        <position position="1"/>
    </location>
</feature>
<organism evidence="4">
    <name type="scientific">marine metagenome</name>
    <dbReference type="NCBI Taxonomy" id="408172"/>
    <lineage>
        <taxon>unclassified sequences</taxon>
        <taxon>metagenomes</taxon>
        <taxon>ecological metagenomes</taxon>
    </lineage>
</organism>
<reference evidence="4" key="1">
    <citation type="submission" date="2018-05" db="EMBL/GenBank/DDBJ databases">
        <authorList>
            <person name="Lanie J.A."/>
            <person name="Ng W.-L."/>
            <person name="Kazmierczak K.M."/>
            <person name="Andrzejewski T.M."/>
            <person name="Davidsen T.M."/>
            <person name="Wayne K.J."/>
            <person name="Tettelin H."/>
            <person name="Glass J.I."/>
            <person name="Rusch D."/>
            <person name="Podicherti R."/>
            <person name="Tsui H.-C.T."/>
            <person name="Winkler M.E."/>
        </authorList>
    </citation>
    <scope>NUCLEOTIDE SEQUENCE</scope>
</reference>
<sequence length="243" mass="26937">MILLRQFFVILLFLATLNTNALCSVLDEIVQNGVLKVGTTGDFPGWSFKNPETNEYEGFDIDVAKKLASDMEVDVEFVPTDWKNLVSGVISSKYHMTSSASITAKRALVAGYTDSYYGTGTVAMTLSKNIDEIGSWDSVNNKNISVAVTLGTVFENEAKKSFPDSKLIAVEAPAREYQEVLSGRADVSLTSKVDALKLVNLYPELSIINLDEPKNAKLFAILVPREDQEWINFINHWIADQKN</sequence>
<name>A0A382DAU0_9ZZZZ</name>
<evidence type="ECO:0000256" key="1">
    <source>
        <dbReference type="ARBA" id="ARBA00004196"/>
    </source>
</evidence>
<dbReference type="PANTHER" id="PTHR35936">
    <property type="entry name" value="MEMBRANE-BOUND LYTIC MUREIN TRANSGLYCOSYLASE F"/>
    <property type="match status" value="1"/>
</dbReference>
<accession>A0A382DAU0</accession>
<dbReference type="InterPro" id="IPR001638">
    <property type="entry name" value="Solute-binding_3/MltF_N"/>
</dbReference>
<evidence type="ECO:0000256" key="2">
    <source>
        <dbReference type="ARBA" id="ARBA00022729"/>
    </source>
</evidence>
<keyword evidence="2" id="KW-0732">Signal</keyword>
<comment type="subcellular location">
    <subcellularLocation>
        <location evidence="1">Cell envelope</location>
    </subcellularLocation>
</comment>
<dbReference type="Gene3D" id="3.40.190.10">
    <property type="entry name" value="Periplasmic binding protein-like II"/>
    <property type="match status" value="2"/>
</dbReference>
<dbReference type="SUPFAM" id="SSF53850">
    <property type="entry name" value="Periplasmic binding protein-like II"/>
    <property type="match status" value="1"/>
</dbReference>